<proteinExistence type="predicted"/>
<gene>
    <name evidence="2" type="ORF">RUA8715_01820</name>
</gene>
<dbReference type="AlphaFoldDB" id="A0A238KFN8"/>
<accession>A0A238KFN8</accession>
<sequence>MAETKLVPIRFEDGVWEGHYSGNTAPQLEARYRDQVLQGIEVSEAEGGWHVRVPVPTVLLSDGVHSVIILDSASQEKVGDITVIAGAPAVGDIRAEMDLLRAELDLLKRVVRRLSADQG</sequence>
<keyword evidence="3" id="KW-1185">Reference proteome</keyword>
<evidence type="ECO:0000256" key="1">
    <source>
        <dbReference type="SAM" id="Coils"/>
    </source>
</evidence>
<evidence type="ECO:0000313" key="2">
    <source>
        <dbReference type="EMBL" id="SMX40892.1"/>
    </source>
</evidence>
<dbReference type="OrthoDB" id="7772846at2"/>
<protein>
    <submittedName>
        <fullName evidence="2">Uncharacterized protein</fullName>
    </submittedName>
</protein>
<evidence type="ECO:0000313" key="3">
    <source>
        <dbReference type="Proteomes" id="UP000202485"/>
    </source>
</evidence>
<keyword evidence="1" id="KW-0175">Coiled coil</keyword>
<dbReference type="Proteomes" id="UP000202485">
    <property type="component" value="Unassembled WGS sequence"/>
</dbReference>
<reference evidence="3" key="1">
    <citation type="submission" date="2017-05" db="EMBL/GenBank/DDBJ databases">
        <authorList>
            <person name="Rodrigo-Torres L."/>
            <person name="Arahal R. D."/>
            <person name="Lucena T."/>
        </authorList>
    </citation>
    <scope>NUCLEOTIDE SEQUENCE [LARGE SCALE GENOMIC DNA]</scope>
    <source>
        <strain evidence="3">CECT 8715</strain>
    </source>
</reference>
<feature type="coiled-coil region" evidence="1">
    <location>
        <begin position="90"/>
        <end position="117"/>
    </location>
</feature>
<organism evidence="2 3">
    <name type="scientific">Ruegeria arenilitoris</name>
    <dbReference type="NCBI Taxonomy" id="1173585"/>
    <lineage>
        <taxon>Bacteria</taxon>
        <taxon>Pseudomonadati</taxon>
        <taxon>Pseudomonadota</taxon>
        <taxon>Alphaproteobacteria</taxon>
        <taxon>Rhodobacterales</taxon>
        <taxon>Roseobacteraceae</taxon>
        <taxon>Ruegeria</taxon>
    </lineage>
</organism>
<name>A0A238KFN8_9RHOB</name>
<dbReference type="RefSeq" id="WP_093963757.1">
    <property type="nucleotide sequence ID" value="NZ_FXYG01000002.1"/>
</dbReference>
<dbReference type="EMBL" id="FXYG01000002">
    <property type="protein sequence ID" value="SMX40892.1"/>
    <property type="molecule type" value="Genomic_DNA"/>
</dbReference>